<protein>
    <submittedName>
        <fullName evidence="1">Uncharacterized protein</fullName>
    </submittedName>
</protein>
<proteinExistence type="predicted"/>
<dbReference type="AlphaFoldDB" id="A0A1H8B802"/>
<organism evidence="1 2">
    <name type="scientific">Mucilaginibacter gossypiicola</name>
    <dbReference type="NCBI Taxonomy" id="551995"/>
    <lineage>
        <taxon>Bacteria</taxon>
        <taxon>Pseudomonadati</taxon>
        <taxon>Bacteroidota</taxon>
        <taxon>Sphingobacteriia</taxon>
        <taxon>Sphingobacteriales</taxon>
        <taxon>Sphingobacteriaceae</taxon>
        <taxon>Mucilaginibacter</taxon>
    </lineage>
</organism>
<sequence length="83" mass="9333">MQGHGSSQILLSPNKANVEPLDDRFENFLGYLAIGSSPVSGYYRSSGSRTNIESGDRVNSLFFNNLRKLSGSRFRKKIMYQIL</sequence>
<keyword evidence="2" id="KW-1185">Reference proteome</keyword>
<gene>
    <name evidence="1" type="ORF">SAMN05192574_101818</name>
</gene>
<accession>A0A1H8B802</accession>
<name>A0A1H8B802_9SPHI</name>
<evidence type="ECO:0000313" key="2">
    <source>
        <dbReference type="Proteomes" id="UP000198942"/>
    </source>
</evidence>
<dbReference type="EMBL" id="FOCL01000001">
    <property type="protein sequence ID" value="SEM78903.1"/>
    <property type="molecule type" value="Genomic_DNA"/>
</dbReference>
<dbReference type="Proteomes" id="UP000198942">
    <property type="component" value="Unassembled WGS sequence"/>
</dbReference>
<evidence type="ECO:0000313" key="1">
    <source>
        <dbReference type="EMBL" id="SEM78903.1"/>
    </source>
</evidence>
<reference evidence="2" key="1">
    <citation type="submission" date="2016-10" db="EMBL/GenBank/DDBJ databases">
        <authorList>
            <person name="Varghese N."/>
            <person name="Submissions S."/>
        </authorList>
    </citation>
    <scope>NUCLEOTIDE SEQUENCE [LARGE SCALE GENOMIC DNA]</scope>
    <source>
        <strain evidence="2">Gh-48</strain>
    </source>
</reference>